<dbReference type="AlphaFoldDB" id="A0A831KCR9"/>
<evidence type="ECO:0008006" key="2">
    <source>
        <dbReference type="Google" id="ProtNLM"/>
    </source>
</evidence>
<organism evidence="1">
    <name type="scientific">Thiolapillus brandeum</name>
    <dbReference type="NCBI Taxonomy" id="1076588"/>
    <lineage>
        <taxon>Bacteria</taxon>
        <taxon>Pseudomonadati</taxon>
        <taxon>Pseudomonadota</taxon>
        <taxon>Gammaproteobacteria</taxon>
        <taxon>Chromatiales</taxon>
        <taxon>Sedimenticolaceae</taxon>
        <taxon>Thiolapillus</taxon>
    </lineage>
</organism>
<reference evidence="1" key="1">
    <citation type="journal article" date="2020" name="mSystems">
        <title>Genome- and Community-Level Interaction Insights into Carbon Utilization and Element Cycling Functions of Hydrothermarchaeota in Hydrothermal Sediment.</title>
        <authorList>
            <person name="Zhou Z."/>
            <person name="Liu Y."/>
            <person name="Xu W."/>
            <person name="Pan J."/>
            <person name="Luo Z.H."/>
            <person name="Li M."/>
        </authorList>
    </citation>
    <scope>NUCLEOTIDE SEQUENCE [LARGE SCALE GENOMIC DNA]</scope>
    <source>
        <strain evidence="1">HyVt-26</strain>
    </source>
</reference>
<name>A0A831KCR9_9GAMM</name>
<evidence type="ECO:0000313" key="1">
    <source>
        <dbReference type="EMBL" id="HDK38458.1"/>
    </source>
</evidence>
<dbReference type="Proteomes" id="UP000885822">
    <property type="component" value="Unassembled WGS sequence"/>
</dbReference>
<gene>
    <name evidence="1" type="ORF">ENG92_05530</name>
</gene>
<protein>
    <recommendedName>
        <fullName evidence="2">Phage shock protein B</fullName>
    </recommendedName>
</protein>
<dbReference type="EMBL" id="DRCV01000243">
    <property type="protein sequence ID" value="HDK38458.1"/>
    <property type="molecule type" value="Genomic_DNA"/>
</dbReference>
<accession>A0A831KCR9</accession>
<comment type="caution">
    <text evidence="1">The sequence shown here is derived from an EMBL/GenBank/DDBJ whole genome shotgun (WGS) entry which is preliminary data.</text>
</comment>
<sequence length="78" mass="8922">MNPFEMAVIIVGLAILGGVIKHYFDIRGNQEASSGAQSQLQDRLAKVEERLQVLERIVTSSDYELKRKFRDLEDDEKL</sequence>
<proteinExistence type="predicted"/>